<dbReference type="InterPro" id="IPR006202">
    <property type="entry name" value="Neur_chan_lig-bd"/>
</dbReference>
<evidence type="ECO:0000256" key="1">
    <source>
        <dbReference type="SAM" id="SignalP"/>
    </source>
</evidence>
<accession>A0AAE1D9R6</accession>
<reference evidence="3" key="1">
    <citation type="journal article" date="2023" name="G3 (Bethesda)">
        <title>A reference genome for the long-term kleptoplast-retaining sea slug Elysia crispata morphotype clarki.</title>
        <authorList>
            <person name="Eastman K.E."/>
            <person name="Pendleton A.L."/>
            <person name="Shaikh M.A."/>
            <person name="Suttiyut T."/>
            <person name="Ogas R."/>
            <person name="Tomko P."/>
            <person name="Gavelis G."/>
            <person name="Widhalm J.R."/>
            <person name="Wisecaver J.H."/>
        </authorList>
    </citation>
    <scope>NUCLEOTIDE SEQUENCE</scope>
    <source>
        <strain evidence="3">ECLA1</strain>
    </source>
</reference>
<protein>
    <recommendedName>
        <fullName evidence="2">Neurotransmitter-gated ion-channel ligand-binding domain-containing protein</fullName>
    </recommendedName>
</protein>
<keyword evidence="1" id="KW-0732">Signal</keyword>
<comment type="caution">
    <text evidence="3">The sequence shown here is derived from an EMBL/GenBank/DDBJ whole genome shotgun (WGS) entry which is preliminary data.</text>
</comment>
<evidence type="ECO:0000259" key="2">
    <source>
        <dbReference type="Pfam" id="PF02931"/>
    </source>
</evidence>
<feature type="chain" id="PRO_5042247824" description="Neurotransmitter-gated ion-channel ligand-binding domain-containing protein" evidence="1">
    <location>
        <begin position="22"/>
        <end position="249"/>
    </location>
</feature>
<dbReference type="AlphaFoldDB" id="A0AAE1D9R6"/>
<dbReference type="SUPFAM" id="SSF63712">
    <property type="entry name" value="Nicotinic receptor ligand binding domain-like"/>
    <property type="match status" value="1"/>
</dbReference>
<dbReference type="GO" id="GO:0005230">
    <property type="term" value="F:extracellular ligand-gated monoatomic ion channel activity"/>
    <property type="evidence" value="ECO:0007669"/>
    <property type="project" value="InterPro"/>
</dbReference>
<proteinExistence type="predicted"/>
<sequence>MESSLLLTWLCVFAYGHHVSSLLTKENIYQKMEMVRENSSPDLIPAYGEPLSVGLTLDLSSIREVDIARGEVEILAMRTISWTDPALSWSHDSDAGESGSENFVSSFSMNTKYLWTPDIVAYNAIHAPELLSPHIALVAASGRILFVPNERIRFRCNLENFENAEGSNCTLKYGSWTYHANILDLELNQNLFSTSSYEENPNIELLAVFAEKNIRHYACCPDAYPDIEFTLNIRKRTNQGNLFGLNWKK</sequence>
<dbReference type="Proteomes" id="UP001283361">
    <property type="component" value="Unassembled WGS sequence"/>
</dbReference>
<dbReference type="EMBL" id="JAWDGP010004681">
    <property type="protein sequence ID" value="KAK3762571.1"/>
    <property type="molecule type" value="Genomic_DNA"/>
</dbReference>
<dbReference type="PANTHER" id="PTHR18945">
    <property type="entry name" value="NEUROTRANSMITTER GATED ION CHANNEL"/>
    <property type="match status" value="1"/>
</dbReference>
<feature type="domain" description="Neurotransmitter-gated ion-channel ligand-binding" evidence="2">
    <location>
        <begin position="42"/>
        <end position="236"/>
    </location>
</feature>
<feature type="signal peptide" evidence="1">
    <location>
        <begin position="1"/>
        <end position="21"/>
    </location>
</feature>
<dbReference type="InterPro" id="IPR006201">
    <property type="entry name" value="Neur_channel"/>
</dbReference>
<evidence type="ECO:0000313" key="4">
    <source>
        <dbReference type="Proteomes" id="UP001283361"/>
    </source>
</evidence>
<dbReference type="Gene3D" id="2.70.170.10">
    <property type="entry name" value="Neurotransmitter-gated ion-channel ligand-binding domain"/>
    <property type="match status" value="1"/>
</dbReference>
<dbReference type="Pfam" id="PF02931">
    <property type="entry name" value="Neur_chan_LBD"/>
    <property type="match status" value="1"/>
</dbReference>
<dbReference type="GO" id="GO:0004888">
    <property type="term" value="F:transmembrane signaling receptor activity"/>
    <property type="evidence" value="ECO:0007669"/>
    <property type="project" value="InterPro"/>
</dbReference>
<organism evidence="3 4">
    <name type="scientific">Elysia crispata</name>
    <name type="common">lettuce slug</name>
    <dbReference type="NCBI Taxonomy" id="231223"/>
    <lineage>
        <taxon>Eukaryota</taxon>
        <taxon>Metazoa</taxon>
        <taxon>Spiralia</taxon>
        <taxon>Lophotrochozoa</taxon>
        <taxon>Mollusca</taxon>
        <taxon>Gastropoda</taxon>
        <taxon>Heterobranchia</taxon>
        <taxon>Euthyneura</taxon>
        <taxon>Panpulmonata</taxon>
        <taxon>Sacoglossa</taxon>
        <taxon>Placobranchoidea</taxon>
        <taxon>Plakobranchidae</taxon>
        <taxon>Elysia</taxon>
    </lineage>
</organism>
<dbReference type="InterPro" id="IPR036734">
    <property type="entry name" value="Neur_chan_lig-bd_sf"/>
</dbReference>
<evidence type="ECO:0000313" key="3">
    <source>
        <dbReference type="EMBL" id="KAK3762571.1"/>
    </source>
</evidence>
<gene>
    <name evidence="3" type="ORF">RRG08_020650</name>
</gene>
<name>A0AAE1D9R6_9GAST</name>
<keyword evidence="4" id="KW-1185">Reference proteome</keyword>
<dbReference type="GO" id="GO:0016020">
    <property type="term" value="C:membrane"/>
    <property type="evidence" value="ECO:0007669"/>
    <property type="project" value="InterPro"/>
</dbReference>